<evidence type="ECO:0000313" key="2">
    <source>
        <dbReference type="EMBL" id="VFJ90881.1"/>
    </source>
</evidence>
<dbReference type="SUPFAM" id="SSF47413">
    <property type="entry name" value="lambda repressor-like DNA-binding domains"/>
    <property type="match status" value="1"/>
</dbReference>
<dbReference type="InterPro" id="IPR010982">
    <property type="entry name" value="Lambda_DNA-bd_dom_sf"/>
</dbReference>
<dbReference type="GO" id="GO:0016887">
    <property type="term" value="F:ATP hydrolysis activity"/>
    <property type="evidence" value="ECO:0007669"/>
    <property type="project" value="InterPro"/>
</dbReference>
<gene>
    <name evidence="2" type="ORF">BECKLFY1418A_GA0070994_101348</name>
</gene>
<dbReference type="InterPro" id="IPR027417">
    <property type="entry name" value="P-loop_NTPase"/>
</dbReference>
<dbReference type="CDD" id="cd00093">
    <property type="entry name" value="HTH_XRE"/>
    <property type="match status" value="1"/>
</dbReference>
<proteinExistence type="predicted"/>
<evidence type="ECO:0000259" key="1">
    <source>
        <dbReference type="Pfam" id="PF13401"/>
    </source>
</evidence>
<sequence>MQEKTWPGHYSPRDIEILESIPQWLAENGYSQAALARLSRIGESTMSQIMNGTYTSPPGNLLVQVEFAMSNKDKADGLVVPTVSTSVLRLAETACDMARANRNFSVLSGYVGTGKTFGIRHYAATYPNTYLFEANPTMTAQSLIRLFARRIAKYEHGSAADKFDAVVSCLKGTNGLIIMDEAETLTGKQLHTIRRLRDIAGVGVVLSGTEHLSGIIRPEHGVLDQIRSRVGFWPETVYRISGPDCAALTQAAFGAEEVREDVVERLYAYCKGSARMLVEGLIAAVKKFRKERDLDVLLVDSVAKKALNLQSIA</sequence>
<dbReference type="SUPFAM" id="SSF52540">
    <property type="entry name" value="P-loop containing nucleoside triphosphate hydrolases"/>
    <property type="match status" value="1"/>
</dbReference>
<dbReference type="Pfam" id="PF13401">
    <property type="entry name" value="AAA_22"/>
    <property type="match status" value="1"/>
</dbReference>
<dbReference type="GO" id="GO:0003677">
    <property type="term" value="F:DNA binding"/>
    <property type="evidence" value="ECO:0007669"/>
    <property type="project" value="InterPro"/>
</dbReference>
<dbReference type="InterPro" id="IPR001387">
    <property type="entry name" value="Cro/C1-type_HTH"/>
</dbReference>
<dbReference type="Gene3D" id="1.10.260.40">
    <property type="entry name" value="lambda repressor-like DNA-binding domains"/>
    <property type="match status" value="1"/>
</dbReference>
<reference evidence="2" key="1">
    <citation type="submission" date="2019-02" db="EMBL/GenBank/DDBJ databases">
        <authorList>
            <person name="Gruber-Vodicka R. H."/>
            <person name="Seah K. B. B."/>
        </authorList>
    </citation>
    <scope>NUCLEOTIDE SEQUENCE</scope>
    <source>
        <strain evidence="2">BECK_M6</strain>
    </source>
</reference>
<dbReference type="PANTHER" id="PTHR35894">
    <property type="entry name" value="GENERAL SECRETION PATHWAY PROTEIN A-RELATED"/>
    <property type="match status" value="1"/>
</dbReference>
<dbReference type="PANTHER" id="PTHR35894:SF5">
    <property type="entry name" value="MU-LIKE PROPHAGE FLUMU DNA TRANSPOSITION PROTEIN B"/>
    <property type="match status" value="1"/>
</dbReference>
<feature type="domain" description="ORC1/DEAH AAA+ ATPase" evidence="1">
    <location>
        <begin position="101"/>
        <end position="215"/>
    </location>
</feature>
<dbReference type="AlphaFoldDB" id="A0A450UEA6"/>
<name>A0A450UEA6_9GAMM</name>
<dbReference type="InterPro" id="IPR052026">
    <property type="entry name" value="ExeA_AAA_ATPase_DNA-bind"/>
</dbReference>
<protein>
    <recommendedName>
        <fullName evidence="1">ORC1/DEAH AAA+ ATPase domain-containing protein</fullName>
    </recommendedName>
</protein>
<organism evidence="2">
    <name type="scientific">Candidatus Kentrum sp. LFY</name>
    <dbReference type="NCBI Taxonomy" id="2126342"/>
    <lineage>
        <taxon>Bacteria</taxon>
        <taxon>Pseudomonadati</taxon>
        <taxon>Pseudomonadota</taxon>
        <taxon>Gammaproteobacteria</taxon>
        <taxon>Candidatus Kentrum</taxon>
    </lineage>
</organism>
<dbReference type="InterPro" id="IPR049945">
    <property type="entry name" value="AAA_22"/>
</dbReference>
<dbReference type="EMBL" id="CAADFH010000013">
    <property type="protein sequence ID" value="VFJ90881.1"/>
    <property type="molecule type" value="Genomic_DNA"/>
</dbReference>
<accession>A0A450UEA6</accession>